<dbReference type="PANTHER" id="PTHR28043">
    <property type="entry name" value="INCREASED RECOMBINATION CENTERS PROTEIN 6"/>
    <property type="match status" value="1"/>
</dbReference>
<evidence type="ECO:0000313" key="6">
    <source>
        <dbReference type="Proteomes" id="UP000694255"/>
    </source>
</evidence>
<dbReference type="RefSeq" id="XP_049264748.1">
    <property type="nucleotide sequence ID" value="XM_049405667.1"/>
</dbReference>
<evidence type="ECO:0000256" key="3">
    <source>
        <dbReference type="ARBA" id="ARBA00015902"/>
    </source>
</evidence>
<reference evidence="5 6" key="1">
    <citation type="journal article" date="2021" name="DNA Res.">
        <title>Genome analysis of Candida subhashii reveals its hybrid nature and dual mitochondrial genome conformations.</title>
        <authorList>
            <person name="Mixao V."/>
            <person name="Hegedusova E."/>
            <person name="Saus E."/>
            <person name="Pryszcz L.P."/>
            <person name="Cillingova A."/>
            <person name="Nosek J."/>
            <person name="Gabaldon T."/>
        </authorList>
    </citation>
    <scope>NUCLEOTIDE SEQUENCE [LARGE SCALE GENOMIC DNA]</scope>
    <source>
        <strain evidence="5 6">CBS 10753</strain>
    </source>
</reference>
<dbReference type="Pfam" id="PF10199">
    <property type="entry name" value="Adaptin_binding"/>
    <property type="match status" value="1"/>
</dbReference>
<dbReference type="GeneID" id="73468768"/>
<dbReference type="Proteomes" id="UP000694255">
    <property type="component" value="Unassembled WGS sequence"/>
</dbReference>
<evidence type="ECO:0000256" key="1">
    <source>
        <dbReference type="ARBA" id="ARBA00002976"/>
    </source>
</evidence>
<dbReference type="EMBL" id="JAGSYN010000079">
    <property type="protein sequence ID" value="KAG7664516.1"/>
    <property type="molecule type" value="Genomic_DNA"/>
</dbReference>
<protein>
    <recommendedName>
        <fullName evidence="3">Increased recombination centers protein 6</fullName>
    </recommendedName>
</protein>
<dbReference type="GO" id="GO:0030674">
    <property type="term" value="F:protein-macromolecule adaptor activity"/>
    <property type="evidence" value="ECO:0007669"/>
    <property type="project" value="TreeGrafter"/>
</dbReference>
<gene>
    <name evidence="5" type="ORF">J8A68_001967</name>
</gene>
<sequence>MIPNHILVLGSPNSGKVRIAQLISQDQDFDYHDVSEDNSHSGIIVKTSLSTKYYSIDLNILIDEYPESRDDLSEHFTDETKLADLHEWYDEFISEDYQELRDALDGIIFTVNLEQDSPELITKAMEIISDIRNAMAGHDDDDNSDGWLGFVAVVGTPLIQSNQEVSKEILDEIEDVVISNGFEFINFAEEGMNEYREKRGKDRIIELLETHEWSNMELKKNDHYKENKLNKIEEMKVGLLEKEGPSDDDDEIDKIFEKLTIAKHHIHSLPQDQKEKYANDVVEEIIDFI</sequence>
<accession>A0A8J5UQ59</accession>
<dbReference type="AlphaFoldDB" id="A0A8J5UQ59"/>
<evidence type="ECO:0000256" key="4">
    <source>
        <dbReference type="ARBA" id="ARBA00022447"/>
    </source>
</evidence>
<comment type="similarity">
    <text evidence="2">Belongs to the IRC6 family.</text>
</comment>
<evidence type="ECO:0000313" key="5">
    <source>
        <dbReference type="EMBL" id="KAG7664516.1"/>
    </source>
</evidence>
<keyword evidence="6" id="KW-1185">Reference proteome</keyword>
<dbReference type="GO" id="GO:0016192">
    <property type="term" value="P:vesicle-mediated transport"/>
    <property type="evidence" value="ECO:0007669"/>
    <property type="project" value="InterPro"/>
</dbReference>
<proteinExistence type="inferred from homology"/>
<evidence type="ECO:0000256" key="2">
    <source>
        <dbReference type="ARBA" id="ARBA00007973"/>
    </source>
</evidence>
<comment type="caution">
    <text evidence="5">The sequence shown here is derived from an EMBL/GenBank/DDBJ whole genome shotgun (WGS) entry which is preliminary data.</text>
</comment>
<keyword evidence="4" id="KW-0160">Chromosomal rearrangement</keyword>
<dbReference type="PANTHER" id="PTHR28043:SF1">
    <property type="entry name" value="INCREASED RECOMBINATION CENTERS PROTEIN 6"/>
    <property type="match status" value="1"/>
</dbReference>
<comment type="function">
    <text evidence="1">Involved in gross chromosomal rearrangements (GCRs) and telomere healing.</text>
</comment>
<dbReference type="OrthoDB" id="10261384at2759"/>
<name>A0A8J5UQ59_9ASCO</name>
<dbReference type="InterPro" id="IPR034627">
    <property type="entry name" value="Irc6"/>
</dbReference>
<organism evidence="5 6">
    <name type="scientific">[Candida] subhashii</name>
    <dbReference type="NCBI Taxonomy" id="561895"/>
    <lineage>
        <taxon>Eukaryota</taxon>
        <taxon>Fungi</taxon>
        <taxon>Dikarya</taxon>
        <taxon>Ascomycota</taxon>
        <taxon>Saccharomycotina</taxon>
        <taxon>Pichiomycetes</taxon>
        <taxon>Debaryomycetaceae</taxon>
        <taxon>Spathaspora</taxon>
    </lineage>
</organism>